<proteinExistence type="inferred from homology"/>
<comment type="similarity">
    <text evidence="2 6">Belongs to the transposase mutator family.</text>
</comment>
<evidence type="ECO:0000256" key="2">
    <source>
        <dbReference type="ARBA" id="ARBA00010961"/>
    </source>
</evidence>
<comment type="function">
    <text evidence="1 6">Required for the transposition of the insertion element.</text>
</comment>
<dbReference type="Pfam" id="PF00872">
    <property type="entry name" value="Transposase_mut"/>
    <property type="match status" value="1"/>
</dbReference>
<keyword evidence="6" id="KW-0814">Transposable element</keyword>
<accession>A0ABX0ADE1</accession>
<evidence type="ECO:0000256" key="4">
    <source>
        <dbReference type="ARBA" id="ARBA00023125"/>
    </source>
</evidence>
<evidence type="ECO:0000256" key="5">
    <source>
        <dbReference type="ARBA" id="ARBA00023172"/>
    </source>
</evidence>
<evidence type="ECO:0000313" key="8">
    <source>
        <dbReference type="Proteomes" id="UP000743899"/>
    </source>
</evidence>
<evidence type="ECO:0000313" key="7">
    <source>
        <dbReference type="EMBL" id="NCU19102.1"/>
    </source>
</evidence>
<dbReference type="RefSeq" id="WP_161921920.1">
    <property type="nucleotide sequence ID" value="NZ_JAACYS010000133.1"/>
</dbReference>
<dbReference type="NCBIfam" id="NF033543">
    <property type="entry name" value="transpos_IS256"/>
    <property type="match status" value="1"/>
</dbReference>
<gene>
    <name evidence="7" type="ORF">GW534_15745</name>
</gene>
<evidence type="ECO:0000256" key="3">
    <source>
        <dbReference type="ARBA" id="ARBA00022578"/>
    </source>
</evidence>
<dbReference type="EMBL" id="JAACYS010000133">
    <property type="protein sequence ID" value="NCU19102.1"/>
    <property type="molecule type" value="Genomic_DNA"/>
</dbReference>
<dbReference type="PANTHER" id="PTHR33217:SF8">
    <property type="entry name" value="MUTATOR FAMILY TRANSPOSASE"/>
    <property type="match status" value="1"/>
</dbReference>
<evidence type="ECO:0000256" key="6">
    <source>
        <dbReference type="RuleBase" id="RU365089"/>
    </source>
</evidence>
<protein>
    <recommendedName>
        <fullName evidence="6">Mutator family transposase</fullName>
    </recommendedName>
</protein>
<sequence>MNHLTTDLIEALAQKQDIEEVFRQHLETAINQLLKHELTVFLDYEPYDREGFHSGNSRNGYYDRTFKTEYGELHLRIPRDRNGQFQQQTIAPYKRSNDTLEQFVIHLYEKGITTNEIADLIERMYGHHYSKQTVSNLTQLVSEDVKAFHERKLEERYVCIYLDATHIPIRRQTVEKEAVYIAIGITEEGNKEVLDFTIAPTESSHVWEELIQGLRERGVENVLLFISDGLPGMTDSIHRVYPKAKHQVCCVHVARNISSKVRVKDRAAILDDFKAVYQAKDREEALEALEQMQSKWEKSYPRVIESVMNNERILTFYDFPASIRRSIYSTNLIEAFNKEIKRYVKRKEQFPNEESLERFLVTRFLDYNHKFGMRCHRGFEKAKSELIQMFEALED</sequence>
<dbReference type="PANTHER" id="PTHR33217">
    <property type="entry name" value="TRANSPOSASE FOR INSERTION SEQUENCE ELEMENT IS1081"/>
    <property type="match status" value="1"/>
</dbReference>
<keyword evidence="3 6" id="KW-0815">Transposition</keyword>
<comment type="caution">
    <text evidence="7">The sequence shown here is derived from an EMBL/GenBank/DDBJ whole genome shotgun (WGS) entry which is preliminary data.</text>
</comment>
<organism evidence="7 8">
    <name type="scientific">Pallidibacillus pasinlerensis</name>
    <dbReference type="NCBI Taxonomy" id="2703818"/>
    <lineage>
        <taxon>Bacteria</taxon>
        <taxon>Bacillati</taxon>
        <taxon>Bacillota</taxon>
        <taxon>Bacilli</taxon>
        <taxon>Bacillales</taxon>
        <taxon>Bacillaceae</taxon>
        <taxon>Pallidibacillus</taxon>
    </lineage>
</organism>
<dbReference type="PROSITE" id="PS01007">
    <property type="entry name" value="TRANSPOSASE_MUTATOR"/>
    <property type="match status" value="1"/>
</dbReference>
<name>A0ABX0ADE1_9BACI</name>
<dbReference type="InterPro" id="IPR001207">
    <property type="entry name" value="Transposase_mutator"/>
</dbReference>
<reference evidence="7 8" key="1">
    <citation type="submission" date="2020-01" db="EMBL/GenBank/DDBJ databases">
        <title>A novel Bacillus sp. from Pasinler.</title>
        <authorList>
            <person name="Adiguzel A."/>
            <person name="Ay H."/>
            <person name="Baltaci M.O."/>
        </authorList>
    </citation>
    <scope>NUCLEOTIDE SEQUENCE [LARGE SCALE GENOMIC DNA]</scope>
    <source>
        <strain evidence="7 8">P1</strain>
    </source>
</reference>
<keyword evidence="5 6" id="KW-0233">DNA recombination</keyword>
<dbReference type="Proteomes" id="UP000743899">
    <property type="component" value="Unassembled WGS sequence"/>
</dbReference>
<keyword evidence="8" id="KW-1185">Reference proteome</keyword>
<evidence type="ECO:0000256" key="1">
    <source>
        <dbReference type="ARBA" id="ARBA00002190"/>
    </source>
</evidence>
<keyword evidence="4 6" id="KW-0238">DNA-binding</keyword>